<dbReference type="Pfam" id="PF13456">
    <property type="entry name" value="RVT_3"/>
    <property type="match status" value="1"/>
</dbReference>
<dbReference type="EMBL" id="BSXW01001934">
    <property type="protein sequence ID" value="GMF39978.1"/>
    <property type="molecule type" value="Genomic_DNA"/>
</dbReference>
<dbReference type="InterPro" id="IPR002156">
    <property type="entry name" value="RNaseH_domain"/>
</dbReference>
<feature type="domain" description="RNase H type-1" evidence="2">
    <location>
        <begin position="29"/>
        <end position="104"/>
    </location>
</feature>
<comment type="caution">
    <text evidence="3">The sequence shown here is derived from an EMBL/GenBank/DDBJ whole genome shotgun (WGS) entry which is preliminary data.</text>
</comment>
<evidence type="ECO:0000259" key="2">
    <source>
        <dbReference type="Pfam" id="PF13456"/>
    </source>
</evidence>
<gene>
    <name evidence="3" type="ORF">Plil01_001642300</name>
</gene>
<dbReference type="Proteomes" id="UP001165083">
    <property type="component" value="Unassembled WGS sequence"/>
</dbReference>
<protein>
    <submittedName>
        <fullName evidence="3">Unnamed protein product</fullName>
    </submittedName>
</protein>
<dbReference type="GO" id="GO:0004523">
    <property type="term" value="F:RNA-DNA hybrid ribonuclease activity"/>
    <property type="evidence" value="ECO:0007669"/>
    <property type="project" value="InterPro"/>
</dbReference>
<feature type="compositionally biased region" description="Basic and acidic residues" evidence="1">
    <location>
        <begin position="222"/>
        <end position="238"/>
    </location>
</feature>
<feature type="region of interest" description="Disordered" evidence="1">
    <location>
        <begin position="217"/>
        <end position="259"/>
    </location>
</feature>
<keyword evidence="4" id="KW-1185">Reference proteome</keyword>
<evidence type="ECO:0000313" key="3">
    <source>
        <dbReference type="EMBL" id="GMF39978.1"/>
    </source>
</evidence>
<dbReference type="SUPFAM" id="SSF53098">
    <property type="entry name" value="Ribonuclease H-like"/>
    <property type="match status" value="1"/>
</dbReference>
<evidence type="ECO:0000313" key="4">
    <source>
        <dbReference type="Proteomes" id="UP001165083"/>
    </source>
</evidence>
<organism evidence="3 4">
    <name type="scientific">Phytophthora lilii</name>
    <dbReference type="NCBI Taxonomy" id="2077276"/>
    <lineage>
        <taxon>Eukaryota</taxon>
        <taxon>Sar</taxon>
        <taxon>Stramenopiles</taxon>
        <taxon>Oomycota</taxon>
        <taxon>Peronosporomycetes</taxon>
        <taxon>Peronosporales</taxon>
        <taxon>Peronosporaceae</taxon>
        <taxon>Phytophthora</taxon>
    </lineage>
</organism>
<dbReference type="GO" id="GO:0003676">
    <property type="term" value="F:nucleic acid binding"/>
    <property type="evidence" value="ECO:0007669"/>
    <property type="project" value="InterPro"/>
</dbReference>
<dbReference type="InterPro" id="IPR036397">
    <property type="entry name" value="RNaseH_sf"/>
</dbReference>
<evidence type="ECO:0000256" key="1">
    <source>
        <dbReference type="SAM" id="MobiDB-lite"/>
    </source>
</evidence>
<dbReference type="Gene3D" id="3.30.420.10">
    <property type="entry name" value="Ribonuclease H-like superfamily/Ribonuclease H"/>
    <property type="match status" value="1"/>
</dbReference>
<sequence>MSPHLLYASVARDYDGYVLSFDGSAKTEKHGGHGSCSWILWRLPTWDIVIAASAHLSSTTVNIAEYTGMNNGVKAALNHGVTNLIIVGDTRLAIQQSMGVIACRKETLQVQLMRHKELTTNLNSGYRSIREPSDQDCAQRNKETELKTLNRIPEVLYADEQALADVDLNSQTTARCRRAEPINKGLVDEQPQVMALTRSQARRVRFAEPVTTDVPQRGVVSDVRRHCTPEGKDRRNDDQNIESANEESDDNSEAGTLPVVDGPKLAEREAVRQQPNPVDVQAERLRRIRVAQDEERRWADLKANLRGDIESLSFKRAASASKLADRYVIDKEDLLQYVGKGRKMGDSDEAETRLRLVVPTTMIDEVMQSCHD</sequence>
<accession>A0A9W7CRF2</accession>
<proteinExistence type="predicted"/>
<dbReference type="OrthoDB" id="10478191at2759"/>
<reference evidence="3" key="1">
    <citation type="submission" date="2023-04" db="EMBL/GenBank/DDBJ databases">
        <title>Phytophthora lilii NBRC 32176.</title>
        <authorList>
            <person name="Ichikawa N."/>
            <person name="Sato H."/>
            <person name="Tonouchi N."/>
        </authorList>
    </citation>
    <scope>NUCLEOTIDE SEQUENCE</scope>
    <source>
        <strain evidence="3">NBRC 32176</strain>
    </source>
</reference>
<dbReference type="AlphaFoldDB" id="A0A9W7CRF2"/>
<dbReference type="InterPro" id="IPR012337">
    <property type="entry name" value="RNaseH-like_sf"/>
</dbReference>
<name>A0A9W7CRF2_9STRA</name>